<evidence type="ECO:0000313" key="1">
    <source>
        <dbReference type="EMBL" id="MBB5058259.1"/>
    </source>
</evidence>
<protein>
    <recommendedName>
        <fullName evidence="3">SnoaL-like protein</fullName>
    </recommendedName>
</protein>
<dbReference type="Proteomes" id="UP000540989">
    <property type="component" value="Unassembled WGS sequence"/>
</dbReference>
<organism evidence="1 2">
    <name type="scientific">Granulicella aggregans</name>
    <dbReference type="NCBI Taxonomy" id="474949"/>
    <lineage>
        <taxon>Bacteria</taxon>
        <taxon>Pseudomonadati</taxon>
        <taxon>Acidobacteriota</taxon>
        <taxon>Terriglobia</taxon>
        <taxon>Terriglobales</taxon>
        <taxon>Acidobacteriaceae</taxon>
        <taxon>Granulicella</taxon>
    </lineage>
</organism>
<accession>A0A7W7ZEQ7</accession>
<proteinExistence type="predicted"/>
<evidence type="ECO:0000313" key="2">
    <source>
        <dbReference type="Proteomes" id="UP000540989"/>
    </source>
</evidence>
<name>A0A7W7ZEQ7_9BACT</name>
<comment type="caution">
    <text evidence="1">The sequence shown here is derived from an EMBL/GenBank/DDBJ whole genome shotgun (WGS) entry which is preliminary data.</text>
</comment>
<sequence>MASNAVKVWNEYATAWTNVSDQERRQILDRVLTANLAYSGPTGVSAGHEGVIKDIEGIQAKVPGGKFVARSAYAHHDVALIEWQLILPDGTADAIGYDSIRLSAEGKIESIVWFSKDAAQSPSGF</sequence>
<evidence type="ECO:0008006" key="3">
    <source>
        <dbReference type="Google" id="ProtNLM"/>
    </source>
</evidence>
<keyword evidence="2" id="KW-1185">Reference proteome</keyword>
<dbReference type="RefSeq" id="WP_184217797.1">
    <property type="nucleotide sequence ID" value="NZ_JACHIP010000004.1"/>
</dbReference>
<dbReference type="InterPro" id="IPR032710">
    <property type="entry name" value="NTF2-like_dom_sf"/>
</dbReference>
<dbReference type="Gene3D" id="3.10.450.50">
    <property type="match status" value="1"/>
</dbReference>
<dbReference type="AlphaFoldDB" id="A0A7W7ZEQ7"/>
<dbReference type="EMBL" id="JACHIP010000004">
    <property type="protein sequence ID" value="MBB5058259.1"/>
    <property type="molecule type" value="Genomic_DNA"/>
</dbReference>
<dbReference type="SUPFAM" id="SSF54427">
    <property type="entry name" value="NTF2-like"/>
    <property type="match status" value="1"/>
</dbReference>
<reference evidence="1 2" key="1">
    <citation type="submission" date="2020-08" db="EMBL/GenBank/DDBJ databases">
        <title>Genomic Encyclopedia of Type Strains, Phase IV (KMG-V): Genome sequencing to study the core and pangenomes of soil and plant-associated prokaryotes.</title>
        <authorList>
            <person name="Whitman W."/>
        </authorList>
    </citation>
    <scope>NUCLEOTIDE SEQUENCE [LARGE SCALE GENOMIC DNA]</scope>
    <source>
        <strain evidence="1 2">M8UP14</strain>
    </source>
</reference>
<gene>
    <name evidence="1" type="ORF">HDF16_002973</name>
</gene>